<evidence type="ECO:0000313" key="14">
    <source>
        <dbReference type="RefSeq" id="XP_030386061.1"/>
    </source>
</evidence>
<feature type="transmembrane region" description="Helical" evidence="12">
    <location>
        <begin position="51"/>
        <end position="74"/>
    </location>
</feature>
<evidence type="ECO:0000256" key="6">
    <source>
        <dbReference type="ARBA" id="ARBA00022826"/>
    </source>
</evidence>
<dbReference type="AlphaFoldDB" id="A0A6J2UC51"/>
<evidence type="ECO:0000256" key="1">
    <source>
        <dbReference type="ARBA" id="ARBA00004127"/>
    </source>
</evidence>
<keyword evidence="5 12" id="KW-0812">Transmembrane</keyword>
<keyword evidence="11" id="KW-0407">Ion channel</keyword>
<dbReference type="GO" id="GO:0016020">
    <property type="term" value="C:membrane"/>
    <property type="evidence" value="ECO:0007669"/>
    <property type="project" value="InterPro"/>
</dbReference>
<name>A0A6J2UC51_DROLE</name>
<dbReference type="RefSeq" id="XP_030386061.1">
    <property type="nucleotide sequence ID" value="XM_030530201.1"/>
</dbReference>
<evidence type="ECO:0000256" key="5">
    <source>
        <dbReference type="ARBA" id="ARBA00022692"/>
    </source>
</evidence>
<dbReference type="GO" id="GO:0042802">
    <property type="term" value="F:identical protein binding"/>
    <property type="evidence" value="ECO:0007669"/>
    <property type="project" value="InterPro"/>
</dbReference>
<feature type="transmembrane region" description="Helical" evidence="12">
    <location>
        <begin position="86"/>
        <end position="105"/>
    </location>
</feature>
<evidence type="ECO:0000313" key="13">
    <source>
        <dbReference type="Proteomes" id="UP000504634"/>
    </source>
</evidence>
<feature type="transmembrane region" description="Helical" evidence="12">
    <location>
        <begin position="214"/>
        <end position="232"/>
    </location>
</feature>
<keyword evidence="10 12" id="KW-0472">Membrane</keyword>
<evidence type="ECO:0000256" key="9">
    <source>
        <dbReference type="ARBA" id="ARBA00023065"/>
    </source>
</evidence>
<evidence type="ECO:0000256" key="10">
    <source>
        <dbReference type="ARBA" id="ARBA00023136"/>
    </source>
</evidence>
<evidence type="ECO:0000256" key="8">
    <source>
        <dbReference type="ARBA" id="ARBA00022989"/>
    </source>
</evidence>
<dbReference type="Pfam" id="PF05197">
    <property type="entry name" value="TRIC"/>
    <property type="match status" value="1"/>
</dbReference>
<protein>
    <submittedName>
        <fullName evidence="14">Trimeric intracellular cation channel type B isoform X1</fullName>
    </submittedName>
</protein>
<organism evidence="13 14">
    <name type="scientific">Drosophila lebanonensis</name>
    <name type="common">Fruit fly</name>
    <name type="synonym">Scaptodrosophila lebanonensis</name>
    <dbReference type="NCBI Taxonomy" id="7225"/>
    <lineage>
        <taxon>Eukaryota</taxon>
        <taxon>Metazoa</taxon>
        <taxon>Ecdysozoa</taxon>
        <taxon>Arthropoda</taxon>
        <taxon>Hexapoda</taxon>
        <taxon>Insecta</taxon>
        <taxon>Pterygota</taxon>
        <taxon>Neoptera</taxon>
        <taxon>Endopterygota</taxon>
        <taxon>Diptera</taxon>
        <taxon>Brachycera</taxon>
        <taxon>Muscomorpha</taxon>
        <taxon>Ephydroidea</taxon>
        <taxon>Drosophilidae</taxon>
        <taxon>Scaptodrosophila</taxon>
    </lineage>
</organism>
<evidence type="ECO:0000256" key="2">
    <source>
        <dbReference type="ARBA" id="ARBA00005766"/>
    </source>
</evidence>
<feature type="transmembrane region" description="Helical" evidence="12">
    <location>
        <begin position="111"/>
        <end position="128"/>
    </location>
</feature>
<dbReference type="GeneID" id="115632912"/>
<proteinExistence type="inferred from homology"/>
<gene>
    <name evidence="14" type="primary">LOC115632912</name>
</gene>
<feature type="transmembrane region" description="Helical" evidence="12">
    <location>
        <begin position="140"/>
        <end position="158"/>
    </location>
</feature>
<keyword evidence="8 12" id="KW-1133">Transmembrane helix</keyword>
<dbReference type="InterPro" id="IPR007866">
    <property type="entry name" value="TRIC_channel"/>
</dbReference>
<evidence type="ECO:0000256" key="11">
    <source>
        <dbReference type="ARBA" id="ARBA00023303"/>
    </source>
</evidence>
<dbReference type="PANTHER" id="PTHR12454:SF11">
    <property type="entry name" value="GH25683P"/>
    <property type="match status" value="1"/>
</dbReference>
<evidence type="ECO:0000256" key="7">
    <source>
        <dbReference type="ARBA" id="ARBA00022958"/>
    </source>
</evidence>
<reference evidence="14" key="1">
    <citation type="submission" date="2025-08" db="UniProtKB">
        <authorList>
            <consortium name="RefSeq"/>
        </authorList>
    </citation>
    <scope>IDENTIFICATION</scope>
    <source>
        <strain evidence="14">11010-0011.00</strain>
        <tissue evidence="14">Whole body</tissue>
    </source>
</reference>
<keyword evidence="13" id="KW-1185">Reference proteome</keyword>
<dbReference type="PANTHER" id="PTHR12454">
    <property type="entry name" value="TRIMERIC INTRACELLULAR CATION CHANNEL"/>
    <property type="match status" value="1"/>
</dbReference>
<comment type="similarity">
    <text evidence="2">Belongs to the TMEM38 family.</text>
</comment>
<evidence type="ECO:0000256" key="3">
    <source>
        <dbReference type="ARBA" id="ARBA00022448"/>
    </source>
</evidence>
<dbReference type="Proteomes" id="UP000504634">
    <property type="component" value="Unplaced"/>
</dbReference>
<keyword evidence="4" id="KW-0633">Potassium transport</keyword>
<comment type="subcellular location">
    <subcellularLocation>
        <location evidence="1">Endomembrane system</location>
        <topology evidence="1">Multi-pass membrane protein</topology>
    </subcellularLocation>
</comment>
<dbReference type="OrthoDB" id="195817at2759"/>
<sequence length="278" mass="31643">MMNTHLILKHFPNHILFRLLHYSLIAAQLRDEVGSEVASIKPRYAQEWQPFSLWLINMLLAYAGDIIANIMLGTLPLEPLCSGHDVLFCTLTWYVIFYCPFNLGYALARTATFRILATTITAISQVLLIDKGVNMAGRVYDNAVVPMIVIGTVMGSGAELLKPVASILINKCQHNNAAYVKLTTNSKLALCISGLYALQVNRSNLLLGLTHHQLQIYLLIILMTFKYMSLAYRMDHMIWLIEARLRYALFGGFYSDLSKFFKRPPLDRRSRRSFSKFD</sequence>
<evidence type="ECO:0000256" key="4">
    <source>
        <dbReference type="ARBA" id="ARBA00022538"/>
    </source>
</evidence>
<keyword evidence="9" id="KW-0406">Ion transport</keyword>
<accession>A0A6J2UC51</accession>
<keyword evidence="3" id="KW-0813">Transport</keyword>
<keyword evidence="7" id="KW-0630">Potassium</keyword>
<dbReference type="GO" id="GO:0012505">
    <property type="term" value="C:endomembrane system"/>
    <property type="evidence" value="ECO:0007669"/>
    <property type="project" value="UniProtKB-SubCell"/>
</dbReference>
<dbReference type="GO" id="GO:0005267">
    <property type="term" value="F:potassium channel activity"/>
    <property type="evidence" value="ECO:0007669"/>
    <property type="project" value="UniProtKB-KW"/>
</dbReference>
<keyword evidence="6" id="KW-0631">Potassium channel</keyword>
<evidence type="ECO:0000256" key="12">
    <source>
        <dbReference type="SAM" id="Phobius"/>
    </source>
</evidence>